<evidence type="ECO:0000256" key="8">
    <source>
        <dbReference type="ARBA" id="ARBA00023136"/>
    </source>
</evidence>
<keyword evidence="7 9" id="KW-1133">Transmembrane helix</keyword>
<evidence type="ECO:0000256" key="1">
    <source>
        <dbReference type="ARBA" id="ARBA00004651"/>
    </source>
</evidence>
<dbReference type="GO" id="GO:0016887">
    <property type="term" value="F:ATP hydrolysis activity"/>
    <property type="evidence" value="ECO:0007669"/>
    <property type="project" value="InterPro"/>
</dbReference>
<evidence type="ECO:0000259" key="10">
    <source>
        <dbReference type="PROSITE" id="PS50893"/>
    </source>
</evidence>
<accession>A0A9D1XRK8</accession>
<feature type="transmembrane region" description="Helical" evidence="9">
    <location>
        <begin position="174"/>
        <end position="191"/>
    </location>
</feature>
<dbReference type="Pfam" id="PF00664">
    <property type="entry name" value="ABC_membrane"/>
    <property type="match status" value="1"/>
</dbReference>
<dbReference type="GO" id="GO:0034040">
    <property type="term" value="F:ATPase-coupled lipid transmembrane transporter activity"/>
    <property type="evidence" value="ECO:0007669"/>
    <property type="project" value="TreeGrafter"/>
</dbReference>
<dbReference type="PROSITE" id="PS00211">
    <property type="entry name" value="ABC_TRANSPORTER_1"/>
    <property type="match status" value="1"/>
</dbReference>
<dbReference type="InterPro" id="IPR017871">
    <property type="entry name" value="ABC_transporter-like_CS"/>
</dbReference>
<feature type="transmembrane region" description="Helical" evidence="9">
    <location>
        <begin position="211"/>
        <end position="230"/>
    </location>
</feature>
<dbReference type="Gene3D" id="1.20.1560.10">
    <property type="entry name" value="ABC transporter type 1, transmembrane domain"/>
    <property type="match status" value="1"/>
</dbReference>
<keyword evidence="3" id="KW-1003">Cell membrane</keyword>
<feature type="transmembrane region" description="Helical" evidence="9">
    <location>
        <begin position="289"/>
        <end position="307"/>
    </location>
</feature>
<feature type="transmembrane region" description="Helical" evidence="9">
    <location>
        <begin position="427"/>
        <end position="451"/>
    </location>
</feature>
<keyword evidence="4 9" id="KW-0812">Transmembrane</keyword>
<keyword evidence="2" id="KW-0813">Transport</keyword>
<keyword evidence="5" id="KW-0547">Nucleotide-binding</keyword>
<evidence type="ECO:0000256" key="4">
    <source>
        <dbReference type="ARBA" id="ARBA00022692"/>
    </source>
</evidence>
<dbReference type="InterPro" id="IPR027417">
    <property type="entry name" value="P-loop_NTPase"/>
</dbReference>
<reference evidence="12" key="1">
    <citation type="journal article" date="2021" name="PeerJ">
        <title>Extensive microbial diversity within the chicken gut microbiome revealed by metagenomics and culture.</title>
        <authorList>
            <person name="Gilroy R."/>
            <person name="Ravi A."/>
            <person name="Getino M."/>
            <person name="Pursley I."/>
            <person name="Horton D.L."/>
            <person name="Alikhan N.F."/>
            <person name="Baker D."/>
            <person name="Gharbi K."/>
            <person name="Hall N."/>
            <person name="Watson M."/>
            <person name="Adriaenssens E.M."/>
            <person name="Foster-Nyarko E."/>
            <person name="Jarju S."/>
            <person name="Secka A."/>
            <person name="Antonio M."/>
            <person name="Oren A."/>
            <person name="Chaudhuri R.R."/>
            <person name="La Ragione R."/>
            <person name="Hildebrand F."/>
            <person name="Pallen M.J."/>
        </authorList>
    </citation>
    <scope>NUCLEOTIDE SEQUENCE</scope>
    <source>
        <strain evidence="12">ChiHecec2B26-12326</strain>
    </source>
</reference>
<dbReference type="Gene3D" id="3.40.50.300">
    <property type="entry name" value="P-loop containing nucleotide triphosphate hydrolases"/>
    <property type="match status" value="1"/>
</dbReference>
<evidence type="ECO:0000256" key="6">
    <source>
        <dbReference type="ARBA" id="ARBA00022840"/>
    </source>
</evidence>
<dbReference type="InterPro" id="IPR003593">
    <property type="entry name" value="AAA+_ATPase"/>
</dbReference>
<name>A0A9D1XRK8_9BACT</name>
<dbReference type="InterPro" id="IPR003439">
    <property type="entry name" value="ABC_transporter-like_ATP-bd"/>
</dbReference>
<keyword evidence="8 9" id="KW-0472">Membrane</keyword>
<evidence type="ECO:0000256" key="7">
    <source>
        <dbReference type="ARBA" id="ARBA00022989"/>
    </source>
</evidence>
<dbReference type="Proteomes" id="UP000823847">
    <property type="component" value="Unassembled WGS sequence"/>
</dbReference>
<dbReference type="SUPFAM" id="SSF52540">
    <property type="entry name" value="P-loop containing nucleoside triphosphate hydrolases"/>
    <property type="match status" value="1"/>
</dbReference>
<evidence type="ECO:0000256" key="5">
    <source>
        <dbReference type="ARBA" id="ARBA00022741"/>
    </source>
</evidence>
<protein>
    <submittedName>
        <fullName evidence="12">ATP-binding cassette domain-containing protein</fullName>
    </submittedName>
</protein>
<dbReference type="PANTHER" id="PTHR24221:SF654">
    <property type="entry name" value="ATP-BINDING CASSETTE SUB-FAMILY B MEMBER 6"/>
    <property type="match status" value="1"/>
</dbReference>
<feature type="transmembrane region" description="Helical" evidence="9">
    <location>
        <begin position="392"/>
        <end position="415"/>
    </location>
</feature>
<comment type="subcellular location">
    <subcellularLocation>
        <location evidence="1">Cell membrane</location>
        <topology evidence="1">Multi-pass membrane protein</topology>
    </subcellularLocation>
</comment>
<organism evidence="12 13">
    <name type="scientific">Candidatus Parabacteroides intestinigallinarum</name>
    <dbReference type="NCBI Taxonomy" id="2838722"/>
    <lineage>
        <taxon>Bacteria</taxon>
        <taxon>Pseudomonadati</taxon>
        <taxon>Bacteroidota</taxon>
        <taxon>Bacteroidia</taxon>
        <taxon>Bacteroidales</taxon>
        <taxon>Tannerellaceae</taxon>
        <taxon>Parabacteroides</taxon>
    </lineage>
</organism>
<dbReference type="SMART" id="SM00382">
    <property type="entry name" value="AAA"/>
    <property type="match status" value="1"/>
</dbReference>
<evidence type="ECO:0000256" key="9">
    <source>
        <dbReference type="SAM" id="Phobius"/>
    </source>
</evidence>
<dbReference type="FunFam" id="3.40.50.300:FF:000299">
    <property type="entry name" value="ABC transporter ATP-binding protein/permease"/>
    <property type="match status" value="1"/>
</dbReference>
<dbReference type="PANTHER" id="PTHR24221">
    <property type="entry name" value="ATP-BINDING CASSETTE SUB-FAMILY B"/>
    <property type="match status" value="1"/>
</dbReference>
<evidence type="ECO:0000313" key="13">
    <source>
        <dbReference type="Proteomes" id="UP000823847"/>
    </source>
</evidence>
<dbReference type="SUPFAM" id="SSF90123">
    <property type="entry name" value="ABC transporter transmembrane region"/>
    <property type="match status" value="1"/>
</dbReference>
<dbReference type="EMBL" id="DXEN01000045">
    <property type="protein sequence ID" value="HIX86160.1"/>
    <property type="molecule type" value="Genomic_DNA"/>
</dbReference>
<dbReference type="PROSITE" id="PS50929">
    <property type="entry name" value="ABC_TM1F"/>
    <property type="match status" value="1"/>
</dbReference>
<comment type="caution">
    <text evidence="12">The sequence shown here is derived from an EMBL/GenBank/DDBJ whole genome shotgun (WGS) entry which is preliminary data.</text>
</comment>
<evidence type="ECO:0000313" key="12">
    <source>
        <dbReference type="EMBL" id="HIX86160.1"/>
    </source>
</evidence>
<dbReference type="AlphaFoldDB" id="A0A9D1XRK8"/>
<dbReference type="PROSITE" id="PS50893">
    <property type="entry name" value="ABC_TRANSPORTER_2"/>
    <property type="match status" value="1"/>
</dbReference>
<evidence type="ECO:0000256" key="2">
    <source>
        <dbReference type="ARBA" id="ARBA00022448"/>
    </source>
</evidence>
<evidence type="ECO:0000256" key="3">
    <source>
        <dbReference type="ARBA" id="ARBA00022475"/>
    </source>
</evidence>
<dbReference type="InterPro" id="IPR039421">
    <property type="entry name" value="Type_1_exporter"/>
</dbReference>
<reference evidence="12" key="2">
    <citation type="submission" date="2021-04" db="EMBL/GenBank/DDBJ databases">
        <authorList>
            <person name="Gilroy R."/>
        </authorList>
    </citation>
    <scope>NUCLEOTIDE SEQUENCE</scope>
    <source>
        <strain evidence="12">ChiHecec2B26-12326</strain>
    </source>
</reference>
<sequence length="719" mass="80782">MIFKEQIEKRREQEQKTLWESFENLAGALGPGKERIRREQGDDDAYKAILDALGVTDGELNPLEGDLQEQFELILRRHNIMYRRITLDKNWWKDSTGAILTHLRSGELIALLPGTWSGYYYKHPKSGKKIWMNAREHERVEPNAYFFYPSLPSHALTGKDLLRFMGRLLNVSDWIYIVVACLIVTLLGTLTPFMNKQIFNNIIPSGSYDDILPVAGLLVGASVGSVLFSVTRSLVLSRIKDKVDVFAQAAIMGRTYNLPVNFFRKYSSGDLSNRIMSFSMICTLLNDQIINAFLTMLFSLIYFYQVFLYAKALLLPSLLIIVVILLIICLSYWTKTGYREKTFLVNSRVVGLVFSIFSGIQKIKLAGAEIRIFKKWTDLFKESAYLKAHPPVFLRMNAAISGLCTLGGAGILYYYTIKNGVGVSDYIAFNSAFGMISGALISFFALTPILSQLQPMYKLMKPVLEAQPEADTESVQVDRLSGAIEVMNLSFRYDPKGPFILDDLSLSIKPGEYVGIAGTSGCGKSTLFRLLLGFETPERGAIVYDQYDLSKVDKRSLRRRIGTCLQNGKLFSGDIFSNITITAPWSTREDAWEAARLAGCADEIAEMPMNMFTLISEAGGGISGGQRQRILIARALVNKPAILLFDEATSALDNVKQRIITENLDKLGCTRLVIAHRLSTIKHCDRIIFLDKGKIAEEGTFDELMARKGLFYEMSKRQL</sequence>
<keyword evidence="6 12" id="KW-0067">ATP-binding</keyword>
<evidence type="ECO:0000259" key="11">
    <source>
        <dbReference type="PROSITE" id="PS50929"/>
    </source>
</evidence>
<proteinExistence type="predicted"/>
<dbReference type="GO" id="GO:0140359">
    <property type="term" value="F:ABC-type transporter activity"/>
    <property type="evidence" value="ECO:0007669"/>
    <property type="project" value="InterPro"/>
</dbReference>
<dbReference type="GO" id="GO:0005524">
    <property type="term" value="F:ATP binding"/>
    <property type="evidence" value="ECO:0007669"/>
    <property type="project" value="UniProtKB-KW"/>
</dbReference>
<feature type="domain" description="ABC transmembrane type-1" evidence="11">
    <location>
        <begin position="177"/>
        <end position="452"/>
    </location>
</feature>
<dbReference type="GO" id="GO:0005886">
    <property type="term" value="C:plasma membrane"/>
    <property type="evidence" value="ECO:0007669"/>
    <property type="project" value="UniProtKB-SubCell"/>
</dbReference>
<dbReference type="Pfam" id="PF00005">
    <property type="entry name" value="ABC_tran"/>
    <property type="match status" value="1"/>
</dbReference>
<dbReference type="InterPro" id="IPR036640">
    <property type="entry name" value="ABC1_TM_sf"/>
</dbReference>
<feature type="domain" description="ABC transporter" evidence="10">
    <location>
        <begin position="484"/>
        <end position="717"/>
    </location>
</feature>
<dbReference type="InterPro" id="IPR011527">
    <property type="entry name" value="ABC1_TM_dom"/>
</dbReference>
<feature type="transmembrane region" description="Helical" evidence="9">
    <location>
        <begin position="313"/>
        <end position="333"/>
    </location>
</feature>
<gene>
    <name evidence="12" type="ORF">H9848_06090</name>
</gene>